<reference evidence="5" key="1">
    <citation type="submission" date="2018-05" db="EMBL/GenBank/DDBJ databases">
        <authorList>
            <person name="Lanie J.A."/>
            <person name="Ng W.-L."/>
            <person name="Kazmierczak K.M."/>
            <person name="Andrzejewski T.M."/>
            <person name="Davidsen T.M."/>
            <person name="Wayne K.J."/>
            <person name="Tettelin H."/>
            <person name="Glass J.I."/>
            <person name="Rusch D."/>
            <person name="Podicherti R."/>
            <person name="Tsui H.-C.T."/>
            <person name="Winkler M.E."/>
        </authorList>
    </citation>
    <scope>NUCLEOTIDE SEQUENCE</scope>
</reference>
<evidence type="ECO:0000256" key="3">
    <source>
        <dbReference type="ARBA" id="ARBA00023152"/>
    </source>
</evidence>
<dbReference type="InterPro" id="IPR005952">
    <property type="entry name" value="Phosphogly_mut1"/>
</dbReference>
<feature type="non-terminal residue" evidence="5">
    <location>
        <position position="194"/>
    </location>
</feature>
<dbReference type="EC" id="5.4.2.11" evidence="2"/>
<dbReference type="AlphaFoldDB" id="A0A382YDS6"/>
<name>A0A382YDS6_9ZZZZ</name>
<dbReference type="SMART" id="SM00855">
    <property type="entry name" value="PGAM"/>
    <property type="match status" value="1"/>
</dbReference>
<dbReference type="InterPro" id="IPR013078">
    <property type="entry name" value="His_Pase_superF_clade-1"/>
</dbReference>
<gene>
    <name evidence="5" type="ORF">METZ01_LOCUS433522</name>
</gene>
<dbReference type="Gene3D" id="3.40.50.1240">
    <property type="entry name" value="Phosphoglycerate mutase-like"/>
    <property type="match status" value="1"/>
</dbReference>
<dbReference type="GO" id="GO:0004619">
    <property type="term" value="F:phosphoglycerate mutase activity"/>
    <property type="evidence" value="ECO:0007669"/>
    <property type="project" value="UniProtKB-EC"/>
</dbReference>
<dbReference type="SUPFAM" id="SSF53254">
    <property type="entry name" value="Phosphoglycerate mutase-like"/>
    <property type="match status" value="1"/>
</dbReference>
<dbReference type="GO" id="GO:0006096">
    <property type="term" value="P:glycolytic process"/>
    <property type="evidence" value="ECO:0007669"/>
    <property type="project" value="UniProtKB-KW"/>
</dbReference>
<evidence type="ECO:0000313" key="5">
    <source>
        <dbReference type="EMBL" id="SVD80668.1"/>
    </source>
</evidence>
<dbReference type="Pfam" id="PF00300">
    <property type="entry name" value="His_Phos_1"/>
    <property type="match status" value="2"/>
</dbReference>
<evidence type="ECO:0000256" key="2">
    <source>
        <dbReference type="ARBA" id="ARBA00012028"/>
    </source>
</evidence>
<protein>
    <recommendedName>
        <fullName evidence="2">phosphoglycerate mutase (2,3-diphosphoglycerate-dependent)</fullName>
        <ecNumber evidence="2">5.4.2.11</ecNumber>
    </recommendedName>
</protein>
<dbReference type="CDD" id="cd07067">
    <property type="entry name" value="HP_PGM_like"/>
    <property type="match status" value="1"/>
</dbReference>
<dbReference type="InterPro" id="IPR029033">
    <property type="entry name" value="His_PPase_superfam"/>
</dbReference>
<dbReference type="NCBIfam" id="TIGR01258">
    <property type="entry name" value="pgm_1"/>
    <property type="match status" value="1"/>
</dbReference>
<dbReference type="EMBL" id="UINC01174506">
    <property type="protein sequence ID" value="SVD80668.1"/>
    <property type="molecule type" value="Genomic_DNA"/>
</dbReference>
<keyword evidence="3" id="KW-0324">Glycolysis</keyword>
<accession>A0A382YDS6</accession>
<proteinExistence type="inferred from homology"/>
<dbReference type="PANTHER" id="PTHR11931">
    <property type="entry name" value="PHOSPHOGLYCERATE MUTASE"/>
    <property type="match status" value="1"/>
</dbReference>
<organism evidence="5">
    <name type="scientific">marine metagenome</name>
    <dbReference type="NCBI Taxonomy" id="408172"/>
    <lineage>
        <taxon>unclassified sequences</taxon>
        <taxon>metagenomes</taxon>
        <taxon>ecological metagenomes</taxon>
    </lineage>
</organism>
<keyword evidence="4" id="KW-0413">Isomerase</keyword>
<evidence type="ECO:0000256" key="1">
    <source>
        <dbReference type="ARBA" id="ARBA00006717"/>
    </source>
</evidence>
<comment type="similarity">
    <text evidence="1">Belongs to the phosphoglycerate mutase family. BPG-dependent PGAM subfamily.</text>
</comment>
<sequence>MSHLILVRHGQSEWNLQKRFTGWVDVDLAPQGKLEACKAGELIKELKLDLSYFYCSYQKRAIETLNLILNTLGIKNEKIVKAWQLNERHYGALTGLNKDEMKKLYGEKKIHELRRSWDIPPEPLKKDSPYHPINIEIYKDVPKDKIPDSESLKNTYERVIPFFEENIISKLDKNILISAHGNSIRAICKYLFKL</sequence>
<dbReference type="PROSITE" id="PS00175">
    <property type="entry name" value="PG_MUTASE"/>
    <property type="match status" value="1"/>
</dbReference>
<evidence type="ECO:0000256" key="4">
    <source>
        <dbReference type="ARBA" id="ARBA00023235"/>
    </source>
</evidence>
<dbReference type="InterPro" id="IPR001345">
    <property type="entry name" value="PG/BPGM_mutase_AS"/>
</dbReference>